<dbReference type="AlphaFoldDB" id="A0AA48L834"/>
<feature type="transmembrane region" description="Helical" evidence="2">
    <location>
        <begin position="66"/>
        <end position="91"/>
    </location>
</feature>
<proteinExistence type="predicted"/>
<dbReference type="GeneID" id="85497609"/>
<organism evidence="3 4">
    <name type="scientific">Cutaneotrichosporon cavernicola</name>
    <dbReference type="NCBI Taxonomy" id="279322"/>
    <lineage>
        <taxon>Eukaryota</taxon>
        <taxon>Fungi</taxon>
        <taxon>Dikarya</taxon>
        <taxon>Basidiomycota</taxon>
        <taxon>Agaricomycotina</taxon>
        <taxon>Tremellomycetes</taxon>
        <taxon>Trichosporonales</taxon>
        <taxon>Trichosporonaceae</taxon>
        <taxon>Cutaneotrichosporon</taxon>
    </lineage>
</organism>
<reference evidence="3" key="1">
    <citation type="journal article" date="2023" name="BMC Genomics">
        <title>Chromosome-level genome assemblies of Cutaneotrichosporon spp. (Trichosporonales, Basidiomycota) reveal imbalanced evolution between nucleotide sequences and chromosome synteny.</title>
        <authorList>
            <person name="Kobayashi Y."/>
            <person name="Kayamori A."/>
            <person name="Aoki K."/>
            <person name="Shiwa Y."/>
            <person name="Matsutani M."/>
            <person name="Fujita N."/>
            <person name="Sugita T."/>
            <person name="Iwasaki W."/>
            <person name="Tanaka N."/>
            <person name="Takashima M."/>
        </authorList>
    </citation>
    <scope>NUCLEOTIDE SEQUENCE</scope>
    <source>
        <strain evidence="3">HIS019</strain>
    </source>
</reference>
<keyword evidence="4" id="KW-1185">Reference proteome</keyword>
<feature type="transmembrane region" description="Helical" evidence="2">
    <location>
        <begin position="34"/>
        <end position="54"/>
    </location>
</feature>
<dbReference type="RefSeq" id="XP_060459004.1">
    <property type="nucleotide sequence ID" value="XM_060602629.1"/>
</dbReference>
<protein>
    <submittedName>
        <fullName evidence="3">Uncharacterized protein</fullName>
    </submittedName>
</protein>
<name>A0AA48L834_9TREE</name>
<sequence>MVTATAAGFVNVSFLPLYSMVNEPGAAGSRMGPIIAQVPWDIVIIGYTVAFLVVRGKWVHGRTFTSLFADYIFLGVLSAYGLATNIAKAVLNHTDFFDTPYDRTSTMRAAWNVGAASFILNWVVVALLIVTLAFEVLWTQSAKRAGINAPLQRPFAYEAPVTPQTFTIDNQEKDDEAVLVSHVDTRLEASTSGLHPRASHISPTSPITHPAQPSPGPASTPSEASPTAQHMGHQEDLPGYSEGNSTAAAYYAAAAAYIAAAEMAAGGRGNSFPASSPSVTRRTSTHSLTVRDRDSDGPIDVSSIGHNHKRGRPSTSSNFAVTDLSPAPEVERDPTQAIRRVSSPLETLKRDTLALLRSQANEVTTPPVPPESYPRLSTAPFSATSLPGQFHHSQSPLPTPRITTPDPTHSPPPLPPDVATEAAAAVRARGEPGASDELRAWKRAVLDALEREDGDVPRWKRDMLDALERADTPSTETRAREDVRAEKQP</sequence>
<gene>
    <name evidence="3" type="ORF">CcaverHIS019_0601980</name>
</gene>
<feature type="region of interest" description="Disordered" evidence="1">
    <location>
        <begin position="358"/>
        <end position="413"/>
    </location>
</feature>
<feature type="transmembrane region" description="Helical" evidence="2">
    <location>
        <begin position="111"/>
        <end position="134"/>
    </location>
</feature>
<keyword evidence="2" id="KW-0812">Transmembrane</keyword>
<dbReference type="KEGG" id="ccac:CcaHIS019_0601980"/>
<feature type="region of interest" description="Disordered" evidence="1">
    <location>
        <begin position="463"/>
        <end position="489"/>
    </location>
</feature>
<feature type="compositionally biased region" description="Polar residues" evidence="1">
    <location>
        <begin position="272"/>
        <end position="288"/>
    </location>
</feature>
<dbReference type="Proteomes" id="UP001233271">
    <property type="component" value="Chromosome 6"/>
</dbReference>
<evidence type="ECO:0000256" key="2">
    <source>
        <dbReference type="SAM" id="Phobius"/>
    </source>
</evidence>
<feature type="compositionally biased region" description="Polar residues" evidence="1">
    <location>
        <begin position="219"/>
        <end position="228"/>
    </location>
</feature>
<keyword evidence="2" id="KW-0472">Membrane</keyword>
<evidence type="ECO:0000313" key="4">
    <source>
        <dbReference type="Proteomes" id="UP001233271"/>
    </source>
</evidence>
<evidence type="ECO:0000313" key="3">
    <source>
        <dbReference type="EMBL" id="BEI93739.1"/>
    </source>
</evidence>
<evidence type="ECO:0000256" key="1">
    <source>
        <dbReference type="SAM" id="MobiDB-lite"/>
    </source>
</evidence>
<accession>A0AA48L834</accession>
<dbReference type="EMBL" id="AP028217">
    <property type="protein sequence ID" value="BEI93739.1"/>
    <property type="molecule type" value="Genomic_DNA"/>
</dbReference>
<feature type="region of interest" description="Disordered" evidence="1">
    <location>
        <begin position="189"/>
        <end position="240"/>
    </location>
</feature>
<feature type="compositionally biased region" description="Polar residues" evidence="1">
    <location>
        <begin position="379"/>
        <end position="396"/>
    </location>
</feature>
<keyword evidence="2" id="KW-1133">Transmembrane helix</keyword>
<feature type="region of interest" description="Disordered" evidence="1">
    <location>
        <begin position="266"/>
        <end position="342"/>
    </location>
</feature>